<name>A0ABR7LW82_9ACTN</name>
<dbReference type="RefSeq" id="WP_187246140.1">
    <property type="nucleotide sequence ID" value="NZ_BAAAOK010000037.1"/>
</dbReference>
<dbReference type="EMBL" id="JABVEC010000023">
    <property type="protein sequence ID" value="MBC6469103.1"/>
    <property type="molecule type" value="Genomic_DNA"/>
</dbReference>
<comment type="caution">
    <text evidence="1">The sequence shown here is derived from an EMBL/GenBank/DDBJ whole genome shotgun (WGS) entry which is preliminary data.</text>
</comment>
<evidence type="ECO:0000313" key="1">
    <source>
        <dbReference type="EMBL" id="MBC6469103.1"/>
    </source>
</evidence>
<protein>
    <submittedName>
        <fullName evidence="1">Uncharacterized protein</fullName>
    </submittedName>
</protein>
<sequence length="77" mass="8577">MNRDDIPPHVRAALVTQLFGDWLDAIPTARDAWTLSCEEIARKQENAGEISDRMDWLLTETSQSTKTGGGRYPTAAE</sequence>
<dbReference type="Proteomes" id="UP000805614">
    <property type="component" value="Unassembled WGS sequence"/>
</dbReference>
<keyword evidence="2" id="KW-1185">Reference proteome</keyword>
<evidence type="ECO:0000313" key="2">
    <source>
        <dbReference type="Proteomes" id="UP000805614"/>
    </source>
</evidence>
<proteinExistence type="predicted"/>
<accession>A0ABR7LW82</accession>
<reference evidence="1 2" key="1">
    <citation type="submission" date="2020-06" db="EMBL/GenBank/DDBJ databases">
        <title>Actinomadura xiongansis sp. nov., isolated from soil of Baiyangdian.</title>
        <authorList>
            <person name="Zhang X."/>
        </authorList>
    </citation>
    <scope>NUCLEOTIDE SEQUENCE [LARGE SCALE GENOMIC DNA]</scope>
    <source>
        <strain evidence="1 2">HBUM206468</strain>
    </source>
</reference>
<gene>
    <name evidence="1" type="ORF">HKK74_26930</name>
</gene>
<organism evidence="1 2">
    <name type="scientific">Actinomadura alba</name>
    <dbReference type="NCBI Taxonomy" id="406431"/>
    <lineage>
        <taxon>Bacteria</taxon>
        <taxon>Bacillati</taxon>
        <taxon>Actinomycetota</taxon>
        <taxon>Actinomycetes</taxon>
        <taxon>Streptosporangiales</taxon>
        <taxon>Thermomonosporaceae</taxon>
        <taxon>Actinomadura</taxon>
    </lineage>
</organism>